<dbReference type="SMART" id="SM00342">
    <property type="entry name" value="HTH_ARAC"/>
    <property type="match status" value="1"/>
</dbReference>
<dbReference type="OrthoDB" id="799767at2"/>
<keyword evidence="5" id="KW-1185">Reference proteome</keyword>
<gene>
    <name evidence="4" type="ORF">BC781_107154</name>
</gene>
<sequence length="332" mass="38883">MAEEQKYTITGSESNPHEAYERIAAEHNGKWDGEVLQVDIDWLKFEIISFCYFHEMYIASCQLKTDRVFVLNNEPGDDEKHYIVIRIGYTGSFSKKDASRRFNHDGVFIYNSNQVFSMEYPFQVHSEWVIIRFPYDVFKKMVGEEATKLKALFEDDAPWFQYYSLDPELERYVKEMVSFSHKKSRRRMAFLGRTMDILGALIEKMEEDILHIPHTNIHPEDLKTMVLLKDQILSDFSVLPNLQELSLELGMSVSKLNRLFKSVYKLPVIQFFNKHKIEEVHRHIRYTDKSMTEIAIDLGFSHVGHMSRTFKSHFGYAPSQLRSPLQQSAGLG</sequence>
<organism evidence="4 5">
    <name type="scientific">Sediminitomix flava</name>
    <dbReference type="NCBI Taxonomy" id="379075"/>
    <lineage>
        <taxon>Bacteria</taxon>
        <taxon>Pseudomonadati</taxon>
        <taxon>Bacteroidota</taxon>
        <taxon>Cytophagia</taxon>
        <taxon>Cytophagales</taxon>
        <taxon>Flammeovirgaceae</taxon>
        <taxon>Sediminitomix</taxon>
    </lineage>
</organism>
<dbReference type="SUPFAM" id="SSF46689">
    <property type="entry name" value="Homeodomain-like"/>
    <property type="match status" value="1"/>
</dbReference>
<dbReference type="GO" id="GO:0003700">
    <property type="term" value="F:DNA-binding transcription factor activity"/>
    <property type="evidence" value="ECO:0007669"/>
    <property type="project" value="InterPro"/>
</dbReference>
<evidence type="ECO:0000256" key="1">
    <source>
        <dbReference type="ARBA" id="ARBA00023015"/>
    </source>
</evidence>
<evidence type="ECO:0000259" key="3">
    <source>
        <dbReference type="PROSITE" id="PS01124"/>
    </source>
</evidence>
<accession>A0A315ZTK2</accession>
<proteinExistence type="predicted"/>
<comment type="caution">
    <text evidence="4">The sequence shown here is derived from an EMBL/GenBank/DDBJ whole genome shotgun (WGS) entry which is preliminary data.</text>
</comment>
<keyword evidence="4" id="KW-0238">DNA-binding</keyword>
<dbReference type="AlphaFoldDB" id="A0A315ZTK2"/>
<dbReference type="RefSeq" id="WP_109621749.1">
    <property type="nucleotide sequence ID" value="NZ_QGDO01000007.1"/>
</dbReference>
<dbReference type="PROSITE" id="PS01124">
    <property type="entry name" value="HTH_ARAC_FAMILY_2"/>
    <property type="match status" value="1"/>
</dbReference>
<reference evidence="4 5" key="1">
    <citation type="submission" date="2018-03" db="EMBL/GenBank/DDBJ databases">
        <title>Genomic Encyclopedia of Archaeal and Bacterial Type Strains, Phase II (KMG-II): from individual species to whole genera.</title>
        <authorList>
            <person name="Goeker M."/>
        </authorList>
    </citation>
    <scope>NUCLEOTIDE SEQUENCE [LARGE SCALE GENOMIC DNA]</scope>
    <source>
        <strain evidence="4 5">DSM 28229</strain>
    </source>
</reference>
<evidence type="ECO:0000313" key="4">
    <source>
        <dbReference type="EMBL" id="PWJ38564.1"/>
    </source>
</evidence>
<feature type="domain" description="HTH araC/xylS-type" evidence="3">
    <location>
        <begin position="222"/>
        <end position="324"/>
    </location>
</feature>
<dbReference type="GO" id="GO:0043565">
    <property type="term" value="F:sequence-specific DNA binding"/>
    <property type="evidence" value="ECO:0007669"/>
    <property type="project" value="InterPro"/>
</dbReference>
<dbReference type="EMBL" id="QGDO01000007">
    <property type="protein sequence ID" value="PWJ38564.1"/>
    <property type="molecule type" value="Genomic_DNA"/>
</dbReference>
<dbReference type="PANTHER" id="PTHR47893">
    <property type="entry name" value="REGULATORY PROTEIN PCHR"/>
    <property type="match status" value="1"/>
</dbReference>
<dbReference type="InterPro" id="IPR009057">
    <property type="entry name" value="Homeodomain-like_sf"/>
</dbReference>
<name>A0A315ZTK2_SEDFL</name>
<dbReference type="PANTHER" id="PTHR47893:SF1">
    <property type="entry name" value="REGULATORY PROTEIN PCHR"/>
    <property type="match status" value="1"/>
</dbReference>
<dbReference type="Gene3D" id="1.10.10.60">
    <property type="entry name" value="Homeodomain-like"/>
    <property type="match status" value="1"/>
</dbReference>
<dbReference type="Pfam" id="PF12833">
    <property type="entry name" value="HTH_18"/>
    <property type="match status" value="1"/>
</dbReference>
<dbReference type="Proteomes" id="UP000245535">
    <property type="component" value="Unassembled WGS sequence"/>
</dbReference>
<protein>
    <submittedName>
        <fullName evidence="4">AraC-like DNA-binding protein</fullName>
    </submittedName>
</protein>
<dbReference type="InterPro" id="IPR053142">
    <property type="entry name" value="PchR_regulatory_protein"/>
</dbReference>
<evidence type="ECO:0000313" key="5">
    <source>
        <dbReference type="Proteomes" id="UP000245535"/>
    </source>
</evidence>
<keyword evidence="1" id="KW-0805">Transcription regulation</keyword>
<evidence type="ECO:0000256" key="2">
    <source>
        <dbReference type="ARBA" id="ARBA00023163"/>
    </source>
</evidence>
<keyword evidence="2" id="KW-0804">Transcription</keyword>
<dbReference type="InterPro" id="IPR018060">
    <property type="entry name" value="HTH_AraC"/>
</dbReference>